<dbReference type="InterPro" id="IPR054156">
    <property type="entry name" value="YxaF_TetR_C"/>
</dbReference>
<dbReference type="InterPro" id="IPR001647">
    <property type="entry name" value="HTH_TetR"/>
</dbReference>
<dbReference type="RefSeq" id="WP_021342679.1">
    <property type="nucleotide sequence ID" value="NZ_CP050124.1"/>
</dbReference>
<dbReference type="Pfam" id="PF21993">
    <property type="entry name" value="TetR_C_13_2"/>
    <property type="match status" value="1"/>
</dbReference>
<evidence type="ECO:0000259" key="5">
    <source>
        <dbReference type="Pfam" id="PF21993"/>
    </source>
</evidence>
<dbReference type="Proteomes" id="UP000502345">
    <property type="component" value="Chromosome"/>
</dbReference>
<dbReference type="PANTHER" id="PTHR47506:SF3">
    <property type="entry name" value="HTH-TYPE TRANSCRIPTIONAL REGULATOR LMRA"/>
    <property type="match status" value="1"/>
</dbReference>
<reference evidence="7 9" key="2">
    <citation type="submission" date="2020-03" db="EMBL/GenBank/DDBJ databases">
        <title>Screen low temperature-resistant strains for efficient degradation of petroleum hydrocarbons under the low temperature.</title>
        <authorList>
            <person name="Wang Y."/>
            <person name="Chen J."/>
        </authorList>
    </citation>
    <scope>NUCLEOTIDE SEQUENCE [LARGE SCALE GENOMIC DNA]</scope>
    <source>
        <strain evidence="7 9">KB1</strain>
    </source>
</reference>
<sequence>MARQVAERSDTIPALANVFRTYGFDGASLAVITEHTGLGKGSLYNFFPRGKEEMAEAVLDEVDGWFRTEVFEPLRAESVPPRQRIESMFATVADYFRSGQRICLFGAFALGEERNRFGAKVRTYFDEWTAALEAALVGAEDSTGLAEEAVAGIQGAIVMSRALDDGAVYSRVTTRLEDRLVQALTP</sequence>
<accession>A0A0C2VTK5</accession>
<dbReference type="Proteomes" id="UP000325576">
    <property type="component" value="Unassembled WGS sequence"/>
</dbReference>
<keyword evidence="1" id="KW-0805">Transcription regulation</keyword>
<evidence type="ECO:0000259" key="4">
    <source>
        <dbReference type="Pfam" id="PF00440"/>
    </source>
</evidence>
<reference evidence="6 8" key="1">
    <citation type="journal article" date="2017" name="Poromechanics V (2013)">
        <title>Genomic Characterization of the Arsenic-Tolerant Actinobacterium, &lt;i&gt;Rhodococcus erythropolis&lt;/i&gt; S43.</title>
        <authorList>
            <person name="Retamal-Morales G."/>
            <person name="Mehnert M."/>
            <person name="Schwabe R."/>
            <person name="Tischler D."/>
            <person name="Schloemann M."/>
            <person name="Levican G.J."/>
        </authorList>
    </citation>
    <scope>NUCLEOTIDE SEQUENCE [LARGE SCALE GENOMIC DNA]</scope>
    <source>
        <strain evidence="6 8">S43</strain>
    </source>
</reference>
<evidence type="ECO:0000256" key="2">
    <source>
        <dbReference type="ARBA" id="ARBA00023125"/>
    </source>
</evidence>
<organism evidence="6 8">
    <name type="scientific">Rhodococcus erythropolis</name>
    <name type="common">Arthrobacter picolinophilus</name>
    <dbReference type="NCBI Taxonomy" id="1833"/>
    <lineage>
        <taxon>Bacteria</taxon>
        <taxon>Bacillati</taxon>
        <taxon>Actinomycetota</taxon>
        <taxon>Actinomycetes</taxon>
        <taxon>Mycobacteriales</taxon>
        <taxon>Nocardiaceae</taxon>
        <taxon>Rhodococcus</taxon>
        <taxon>Rhodococcus erythropolis group</taxon>
    </lineage>
</organism>
<feature type="domain" description="HTH tetR-type" evidence="4">
    <location>
        <begin position="16"/>
        <end position="58"/>
    </location>
</feature>
<dbReference type="SUPFAM" id="SSF48498">
    <property type="entry name" value="Tetracyclin repressor-like, C-terminal domain"/>
    <property type="match status" value="1"/>
</dbReference>
<evidence type="ECO:0000256" key="3">
    <source>
        <dbReference type="ARBA" id="ARBA00023163"/>
    </source>
</evidence>
<feature type="domain" description="Transcriptional regulator LmrA/YxaF-like C-terminal" evidence="5">
    <location>
        <begin position="81"/>
        <end position="168"/>
    </location>
</feature>
<dbReference type="SUPFAM" id="SSF46689">
    <property type="entry name" value="Homeodomain-like"/>
    <property type="match status" value="1"/>
</dbReference>
<keyword evidence="2" id="KW-0238">DNA-binding</keyword>
<dbReference type="InterPro" id="IPR036271">
    <property type="entry name" value="Tet_transcr_reg_TetR-rel_C_sf"/>
</dbReference>
<evidence type="ECO:0000313" key="6">
    <source>
        <dbReference type="EMBL" id="KAB2583925.1"/>
    </source>
</evidence>
<evidence type="ECO:0000256" key="1">
    <source>
        <dbReference type="ARBA" id="ARBA00023015"/>
    </source>
</evidence>
<dbReference type="EMBL" id="CP050124">
    <property type="protein sequence ID" value="QIP37773.1"/>
    <property type="molecule type" value="Genomic_DNA"/>
</dbReference>
<evidence type="ECO:0000313" key="7">
    <source>
        <dbReference type="EMBL" id="QIP37773.1"/>
    </source>
</evidence>
<dbReference type="InterPro" id="IPR009057">
    <property type="entry name" value="Homeodomain-like_sf"/>
</dbReference>
<evidence type="ECO:0000313" key="9">
    <source>
        <dbReference type="Proteomes" id="UP000502345"/>
    </source>
</evidence>
<evidence type="ECO:0000313" key="8">
    <source>
        <dbReference type="Proteomes" id="UP000325576"/>
    </source>
</evidence>
<name>A0A0C2VTK5_RHOER</name>
<dbReference type="Gene3D" id="1.10.357.10">
    <property type="entry name" value="Tetracycline Repressor, domain 2"/>
    <property type="match status" value="1"/>
</dbReference>
<dbReference type="AlphaFoldDB" id="A0A0C2VTK5"/>
<dbReference type="PANTHER" id="PTHR47506">
    <property type="entry name" value="TRANSCRIPTIONAL REGULATORY PROTEIN"/>
    <property type="match status" value="1"/>
</dbReference>
<dbReference type="Pfam" id="PF00440">
    <property type="entry name" value="TetR_N"/>
    <property type="match status" value="1"/>
</dbReference>
<keyword evidence="3" id="KW-0804">Transcription</keyword>
<proteinExistence type="predicted"/>
<dbReference type="GO" id="GO:0003677">
    <property type="term" value="F:DNA binding"/>
    <property type="evidence" value="ECO:0007669"/>
    <property type="project" value="UniProtKB-KW"/>
</dbReference>
<gene>
    <name evidence="6" type="ORF">BS297_18155</name>
    <name evidence="7" type="ORF">G9444_0529</name>
</gene>
<protein>
    <submittedName>
        <fullName evidence="6">TetR family transcriptional regulator</fullName>
    </submittedName>
</protein>
<dbReference type="EMBL" id="MRBO01000487">
    <property type="protein sequence ID" value="KAB2583925.1"/>
    <property type="molecule type" value="Genomic_DNA"/>
</dbReference>